<dbReference type="InterPro" id="IPR036875">
    <property type="entry name" value="Znf_CCHC_sf"/>
</dbReference>
<gene>
    <name evidence="1" type="ORF">Adt_14558</name>
</gene>
<dbReference type="Proteomes" id="UP001604336">
    <property type="component" value="Unassembled WGS sequence"/>
</dbReference>
<accession>A0ABD1TZZ1</accession>
<keyword evidence="2" id="KW-1185">Reference proteome</keyword>
<name>A0ABD1TZZ1_9LAMI</name>
<organism evidence="1 2">
    <name type="scientific">Abeliophyllum distichum</name>
    <dbReference type="NCBI Taxonomy" id="126358"/>
    <lineage>
        <taxon>Eukaryota</taxon>
        <taxon>Viridiplantae</taxon>
        <taxon>Streptophyta</taxon>
        <taxon>Embryophyta</taxon>
        <taxon>Tracheophyta</taxon>
        <taxon>Spermatophyta</taxon>
        <taxon>Magnoliopsida</taxon>
        <taxon>eudicotyledons</taxon>
        <taxon>Gunneridae</taxon>
        <taxon>Pentapetalae</taxon>
        <taxon>asterids</taxon>
        <taxon>lamiids</taxon>
        <taxon>Lamiales</taxon>
        <taxon>Oleaceae</taxon>
        <taxon>Forsythieae</taxon>
        <taxon>Abeliophyllum</taxon>
    </lineage>
</organism>
<comment type="caution">
    <text evidence="1">The sequence shown here is derived from an EMBL/GenBank/DDBJ whole genome shotgun (WGS) entry which is preliminary data.</text>
</comment>
<proteinExistence type="predicted"/>
<protein>
    <submittedName>
        <fullName evidence="1">CCHC-type domain-containing protein</fullName>
    </submittedName>
</protein>
<evidence type="ECO:0000313" key="2">
    <source>
        <dbReference type="Proteomes" id="UP001604336"/>
    </source>
</evidence>
<dbReference type="AlphaFoldDB" id="A0ABD1TZZ1"/>
<sequence length="146" mass="16505">MPEAPTKEVTPEEVQAYNKHGDDKNTVTCLMLAAMSLELQKQYEGLDAYIIIFHLKELLLSPIQTKERGKFWPLKPLRALRGNQKGLFQKGSKKAKSIGKTIKVDKAKSKSDDPCFHRGNKGHWKKNCKAYITTLKEKKSTEASTS</sequence>
<reference evidence="2" key="1">
    <citation type="submission" date="2024-07" db="EMBL/GenBank/DDBJ databases">
        <title>Two chromosome-level genome assemblies of Korean endemic species Abeliophyllum distichum and Forsythia ovata (Oleaceae).</title>
        <authorList>
            <person name="Jang H."/>
        </authorList>
    </citation>
    <scope>NUCLEOTIDE SEQUENCE [LARGE SCALE GENOMIC DNA]</scope>
</reference>
<dbReference type="SUPFAM" id="SSF57756">
    <property type="entry name" value="Retrovirus zinc finger-like domains"/>
    <property type="match status" value="1"/>
</dbReference>
<dbReference type="EMBL" id="JBFOLK010000004">
    <property type="protein sequence ID" value="KAL2518311.1"/>
    <property type="molecule type" value="Genomic_DNA"/>
</dbReference>
<evidence type="ECO:0000313" key="1">
    <source>
        <dbReference type="EMBL" id="KAL2518311.1"/>
    </source>
</evidence>